<dbReference type="Proteomes" id="UP000503399">
    <property type="component" value="Chromosome"/>
</dbReference>
<keyword evidence="3" id="KW-1185">Reference proteome</keyword>
<dbReference type="GO" id="GO:0003677">
    <property type="term" value="F:DNA binding"/>
    <property type="evidence" value="ECO:0007669"/>
    <property type="project" value="InterPro"/>
</dbReference>
<dbReference type="Gene3D" id="1.10.260.40">
    <property type="entry name" value="lambda repressor-like DNA-binding domains"/>
    <property type="match status" value="1"/>
</dbReference>
<dbReference type="InterPro" id="IPR010982">
    <property type="entry name" value="Lambda_DNA-bd_dom_sf"/>
</dbReference>
<evidence type="ECO:0000313" key="3">
    <source>
        <dbReference type="Proteomes" id="UP000503399"/>
    </source>
</evidence>
<dbReference type="PROSITE" id="PS50943">
    <property type="entry name" value="HTH_CROC1"/>
    <property type="match status" value="1"/>
</dbReference>
<proteinExistence type="predicted"/>
<evidence type="ECO:0000313" key="2">
    <source>
        <dbReference type="EMBL" id="CAB1129149.1"/>
    </source>
</evidence>
<dbReference type="KEGG" id="hfv:R50_1648"/>
<evidence type="ECO:0000259" key="1">
    <source>
        <dbReference type="PROSITE" id="PS50943"/>
    </source>
</evidence>
<reference evidence="2 3" key="1">
    <citation type="submission" date="2020-02" db="EMBL/GenBank/DDBJ databases">
        <authorList>
            <person name="Hogendoorn C."/>
        </authorList>
    </citation>
    <scope>NUCLEOTIDE SEQUENCE [LARGE SCALE GENOMIC DNA]</scope>
    <source>
        <strain evidence="2">R501</strain>
    </source>
</reference>
<dbReference type="Pfam" id="PF01381">
    <property type="entry name" value="HTH_3"/>
    <property type="match status" value="1"/>
</dbReference>
<dbReference type="SMART" id="SM00530">
    <property type="entry name" value="HTH_XRE"/>
    <property type="match status" value="1"/>
</dbReference>
<dbReference type="InterPro" id="IPR001387">
    <property type="entry name" value="Cro/C1-type_HTH"/>
</dbReference>
<dbReference type="CDD" id="cd00093">
    <property type="entry name" value="HTH_XRE"/>
    <property type="match status" value="1"/>
</dbReference>
<dbReference type="AlphaFoldDB" id="A0A6F8ZHJ7"/>
<dbReference type="SUPFAM" id="SSF47413">
    <property type="entry name" value="lambda repressor-like DNA-binding domains"/>
    <property type="match status" value="1"/>
</dbReference>
<feature type="domain" description="HTH cro/C1-type" evidence="1">
    <location>
        <begin position="15"/>
        <end position="69"/>
    </location>
</feature>
<name>A0A6F8ZHJ7_9FIRM</name>
<dbReference type="EMBL" id="LR778114">
    <property type="protein sequence ID" value="CAB1129149.1"/>
    <property type="molecule type" value="Genomic_DNA"/>
</dbReference>
<organism evidence="2 3">
    <name type="scientific">Candidatus Hydrogenisulfobacillus filiaventi</name>
    <dbReference type="NCBI Taxonomy" id="2707344"/>
    <lineage>
        <taxon>Bacteria</taxon>
        <taxon>Bacillati</taxon>
        <taxon>Bacillota</taxon>
        <taxon>Clostridia</taxon>
        <taxon>Eubacteriales</taxon>
        <taxon>Clostridiales Family XVII. Incertae Sedis</taxon>
        <taxon>Candidatus Hydrogenisulfobacillus</taxon>
    </lineage>
</organism>
<dbReference type="InterPro" id="IPR024370">
    <property type="entry name" value="PBP_domain"/>
</dbReference>
<accession>A0A6F8ZHJ7</accession>
<gene>
    <name evidence="2" type="ORF">R50_1648</name>
</gene>
<dbReference type="Pfam" id="PF12727">
    <property type="entry name" value="PBP_like"/>
    <property type="match status" value="1"/>
</dbReference>
<protein>
    <submittedName>
        <fullName evidence="2">HTH cro/C1-type domain-containing protein</fullName>
    </submittedName>
</protein>
<sequence>MTANHPGAAGVGALVRRRRQELGWSQADLAARLGITRQALITIERGRSLPQLGLARALADHLGLSLDDLTAPLAVAAPAPWQWVGPEPVVPGPVYWALREGRLLLVPAGADPAGTAAADAWWDPVRHRLSPLPGAARPDRVLWLAGCDPHAGLLSRFLQEHLPGLDRVRVFPWGSRIALAALSRGAVDAAGSHLYDPVRGVYNPPALLEELAGGPVQRIRYCRWEAGLVGAATPETVRWWGVREPGSEARALFERRVGRPPVPVYEFGDHWSLAAFVRRQPGAAGVTVGSLAPALDLPFTAWAEESFDWVIPAADAGRPWAQALAEVLAGAAWRRTVRQLRHVDWSPAGDPA</sequence>